<protein>
    <submittedName>
        <fullName evidence="2">Sigma-70, region 4</fullName>
    </submittedName>
</protein>
<dbReference type="STRING" id="288992.SAMN04488522_102693"/>
<dbReference type="EMBL" id="FQUQ01000002">
    <property type="protein sequence ID" value="SHF28192.1"/>
    <property type="molecule type" value="Genomic_DNA"/>
</dbReference>
<dbReference type="Proteomes" id="UP000184287">
    <property type="component" value="Unassembled WGS sequence"/>
</dbReference>
<dbReference type="OrthoDB" id="796306at2"/>
<dbReference type="InterPro" id="IPR007630">
    <property type="entry name" value="RNA_pol_sigma70_r4"/>
</dbReference>
<dbReference type="InterPro" id="IPR036388">
    <property type="entry name" value="WH-like_DNA-bd_sf"/>
</dbReference>
<reference evidence="3" key="1">
    <citation type="submission" date="2016-11" db="EMBL/GenBank/DDBJ databases">
        <authorList>
            <person name="Varghese N."/>
            <person name="Submissions S."/>
        </authorList>
    </citation>
    <scope>NUCLEOTIDE SEQUENCE [LARGE SCALE GENOMIC DNA]</scope>
    <source>
        <strain evidence="3">DSM 16990</strain>
    </source>
</reference>
<gene>
    <name evidence="2" type="ORF">SAMN04488522_102693</name>
</gene>
<name>A0A1M5AE56_9SPHI</name>
<dbReference type="Gene3D" id="1.10.10.10">
    <property type="entry name" value="Winged helix-like DNA-binding domain superfamily/Winged helix DNA-binding domain"/>
    <property type="match status" value="1"/>
</dbReference>
<dbReference type="GO" id="GO:0003700">
    <property type="term" value="F:DNA-binding transcription factor activity"/>
    <property type="evidence" value="ECO:0007669"/>
    <property type="project" value="InterPro"/>
</dbReference>
<accession>A0A1M5AE56</accession>
<keyword evidence="3" id="KW-1185">Reference proteome</keyword>
<dbReference type="GO" id="GO:0006352">
    <property type="term" value="P:DNA-templated transcription initiation"/>
    <property type="evidence" value="ECO:0007669"/>
    <property type="project" value="InterPro"/>
</dbReference>
<evidence type="ECO:0000259" key="1">
    <source>
        <dbReference type="Pfam" id="PF04545"/>
    </source>
</evidence>
<proteinExistence type="predicted"/>
<dbReference type="RefSeq" id="WP_073230753.1">
    <property type="nucleotide sequence ID" value="NZ_FQUQ01000002.1"/>
</dbReference>
<dbReference type="InterPro" id="IPR013324">
    <property type="entry name" value="RNA_pol_sigma_r3/r4-like"/>
</dbReference>
<evidence type="ECO:0000313" key="3">
    <source>
        <dbReference type="Proteomes" id="UP000184287"/>
    </source>
</evidence>
<dbReference type="Pfam" id="PF04545">
    <property type="entry name" value="Sigma70_r4"/>
    <property type="match status" value="1"/>
</dbReference>
<dbReference type="SUPFAM" id="SSF88659">
    <property type="entry name" value="Sigma3 and sigma4 domains of RNA polymerase sigma factors"/>
    <property type="match status" value="1"/>
</dbReference>
<organism evidence="2 3">
    <name type="scientific">Pedobacter caeni</name>
    <dbReference type="NCBI Taxonomy" id="288992"/>
    <lineage>
        <taxon>Bacteria</taxon>
        <taxon>Pseudomonadati</taxon>
        <taxon>Bacteroidota</taxon>
        <taxon>Sphingobacteriia</taxon>
        <taxon>Sphingobacteriales</taxon>
        <taxon>Sphingobacteriaceae</taxon>
        <taxon>Pedobacter</taxon>
    </lineage>
</organism>
<feature type="domain" description="RNA polymerase sigma-70 region 4" evidence="1">
    <location>
        <begin position="105"/>
        <end position="153"/>
    </location>
</feature>
<sequence>MLETTPQSLTEHKPQSIRSLYERHGGMLLGYIFEVVKDRKLAEEYLIKIFCDLSVQLNDVSHTDISGWPQLQKFTREKLLSSAEHSKFVGLNPGLKMSGAPNHYLEQLTEEQRQVFCDVYYYGKTIADISKTLNLTEDLTRKALKEAFAIMRKGSEN</sequence>
<dbReference type="AlphaFoldDB" id="A0A1M5AE56"/>
<evidence type="ECO:0000313" key="2">
    <source>
        <dbReference type="EMBL" id="SHF28192.1"/>
    </source>
</evidence>